<gene>
    <name evidence="3" type="ORF">H8S17_10380</name>
</gene>
<feature type="signal peptide" evidence="1">
    <location>
        <begin position="1"/>
        <end position="21"/>
    </location>
</feature>
<evidence type="ECO:0000256" key="1">
    <source>
        <dbReference type="SAM" id="SignalP"/>
    </source>
</evidence>
<dbReference type="Pfam" id="PF04151">
    <property type="entry name" value="PPC"/>
    <property type="match status" value="1"/>
</dbReference>
<dbReference type="RefSeq" id="WP_186867255.1">
    <property type="nucleotide sequence ID" value="NZ_JACOPH010000008.1"/>
</dbReference>
<dbReference type="EMBL" id="JACOPH010000008">
    <property type="protein sequence ID" value="MBC5714611.1"/>
    <property type="molecule type" value="Genomic_DNA"/>
</dbReference>
<protein>
    <recommendedName>
        <fullName evidence="2">Peptidase C-terminal archaeal/bacterial domain-containing protein</fullName>
    </recommendedName>
</protein>
<evidence type="ECO:0000313" key="4">
    <source>
        <dbReference type="Proteomes" id="UP000606720"/>
    </source>
</evidence>
<dbReference type="Proteomes" id="UP000606720">
    <property type="component" value="Unassembled WGS sequence"/>
</dbReference>
<name>A0A923LQW1_9FIRM</name>
<organism evidence="3 4">
    <name type="scientific">Roseburia zhanii</name>
    <dbReference type="NCBI Taxonomy" id="2763064"/>
    <lineage>
        <taxon>Bacteria</taxon>
        <taxon>Bacillati</taxon>
        <taxon>Bacillota</taxon>
        <taxon>Clostridia</taxon>
        <taxon>Lachnospirales</taxon>
        <taxon>Lachnospiraceae</taxon>
        <taxon>Roseburia</taxon>
    </lineage>
</organism>
<keyword evidence="4" id="KW-1185">Reference proteome</keyword>
<accession>A0A923LQW1</accession>
<dbReference type="InterPro" id="IPR007280">
    <property type="entry name" value="Peptidase_C_arc/bac"/>
</dbReference>
<reference evidence="3" key="1">
    <citation type="submission" date="2020-08" db="EMBL/GenBank/DDBJ databases">
        <title>Genome public.</title>
        <authorList>
            <person name="Liu C."/>
            <person name="Sun Q."/>
        </authorList>
    </citation>
    <scope>NUCLEOTIDE SEQUENCE</scope>
    <source>
        <strain evidence="3">BX1005</strain>
    </source>
</reference>
<evidence type="ECO:0000313" key="3">
    <source>
        <dbReference type="EMBL" id="MBC5714611.1"/>
    </source>
</evidence>
<dbReference type="AlphaFoldDB" id="A0A923LQW1"/>
<feature type="domain" description="Peptidase C-terminal archaeal/bacterial" evidence="2">
    <location>
        <begin position="284"/>
        <end position="351"/>
    </location>
</feature>
<feature type="chain" id="PRO_5039204089" description="Peptidase C-terminal archaeal/bacterial domain-containing protein" evidence="1">
    <location>
        <begin position="22"/>
        <end position="365"/>
    </location>
</feature>
<evidence type="ECO:0000259" key="2">
    <source>
        <dbReference type="Pfam" id="PF04151"/>
    </source>
</evidence>
<sequence length="365" mass="39987">MRKYVKVLFMMAMAVVLTVAAGIKTQAAETSAVTANLVGAEEDGTNVTASTYKIEENSGGAIKIPIQVSQAGAVNIDTTIFTQAGTSITGFISNVENPSGMQDVLQYGINTVRDSKCSLNFSVYTENAGKLYLLLSLDKTHQSVSADIQVKAYIKTVTTGRALKSGEWENGYGHYKTPAYYPVNAKSSGLLKINATGDGISVVLCNSKKQEVSDSFSSGISYAGVRKGTYYIKVKQSGAYKLQYTFTAVKEKKNYKSKKAVTLKSGKKETGVFACDDAKKKKTSRWYKITVPSNKTIKVQIDRQGALNPMFLSLYQKSGKKLKLYTDGTLKNKKKNTGKIKVEKGTYYMELESYGYIGTYSIKWK</sequence>
<keyword evidence="1" id="KW-0732">Signal</keyword>
<dbReference type="Gene3D" id="2.60.120.380">
    <property type="match status" value="1"/>
</dbReference>
<proteinExistence type="predicted"/>
<comment type="caution">
    <text evidence="3">The sequence shown here is derived from an EMBL/GenBank/DDBJ whole genome shotgun (WGS) entry which is preliminary data.</text>
</comment>